<evidence type="ECO:0000313" key="1">
    <source>
        <dbReference type="EMBL" id="QMP84251.1"/>
    </source>
</evidence>
<sequence length="68" mass="7330">MVMEVIKITAFSLGDVSDADLDAEVSKRNALTSLEAALQSAYTAGNLPQDLYDLLDRVTATVFPNQIV</sequence>
<organism evidence="1 2">
    <name type="scientific">Streptomyces phage Coruscant</name>
    <dbReference type="NCBI Taxonomy" id="2739834"/>
    <lineage>
        <taxon>Viruses</taxon>
        <taxon>Duplodnaviria</taxon>
        <taxon>Heunggongvirae</taxon>
        <taxon>Uroviricota</taxon>
        <taxon>Caudoviricetes</taxon>
        <taxon>Stanwilliamsviridae</taxon>
        <taxon>Boydwoodruffvirinae</taxon>
        <taxon>Coruscantvirus</taxon>
        <taxon>Coruscantvirus coruscant</taxon>
    </lineage>
</organism>
<dbReference type="EMBL" id="MT711976">
    <property type="protein sequence ID" value="QMP84251.1"/>
    <property type="molecule type" value="Genomic_DNA"/>
</dbReference>
<keyword evidence="2" id="KW-1185">Reference proteome</keyword>
<accession>A0A7G4AW61</accession>
<gene>
    <name evidence="1" type="ORF">HUN41_00133</name>
</gene>
<reference evidence="1 2" key="1">
    <citation type="submission" date="2020-07" db="EMBL/GenBank/DDBJ databases">
        <title>Streptomyces phage Genome sequencing and assembly.</title>
        <authorList>
            <person name="Sharma V."/>
            <person name="Hardy A."/>
            <person name="Frunzke J."/>
        </authorList>
    </citation>
    <scope>NUCLEOTIDE SEQUENCE [LARGE SCALE GENOMIC DNA]</scope>
</reference>
<dbReference type="Proteomes" id="UP000515922">
    <property type="component" value="Segment"/>
</dbReference>
<name>A0A7G4AW61_9CAUD</name>
<evidence type="ECO:0000313" key="2">
    <source>
        <dbReference type="Proteomes" id="UP000515922"/>
    </source>
</evidence>
<protein>
    <submittedName>
        <fullName evidence="1">Uncharacterized protein</fullName>
    </submittedName>
</protein>
<proteinExistence type="predicted"/>